<dbReference type="EMBL" id="PGFF01000001">
    <property type="protein sequence ID" value="PJJ72526.1"/>
    <property type="molecule type" value="Genomic_DNA"/>
</dbReference>
<dbReference type="OrthoDB" id="3194721at2"/>
<dbReference type="Proteomes" id="UP000228758">
    <property type="component" value="Unassembled WGS sequence"/>
</dbReference>
<sequence length="203" mass="20957">MTTTTSAPVAAPTPQEFGVGARVTLAVMRDDYVDVILGALRATDVSGLTVATDPVSTFVGGDEQSIVRFLVDLTGRAAASGAHVSATITFSRGCPGEVACSPTVARASEVPSVERVGRDALAQWALYPLSDAPSADHMRDIYAAIDHAKELGTFAGSEHFVTNLRGDLADVIATAAAGWVLVGRTVPHVTSHLTVSLNSPSVA</sequence>
<name>A0A2M9CKU9_9MICO</name>
<dbReference type="RefSeq" id="WP_100364708.1">
    <property type="nucleotide sequence ID" value="NZ_PGFF01000001.1"/>
</dbReference>
<gene>
    <name evidence="2" type="ORF">CLV46_2098</name>
</gene>
<reference evidence="2 3" key="1">
    <citation type="submission" date="2017-11" db="EMBL/GenBank/DDBJ databases">
        <title>Genomic Encyclopedia of Archaeal and Bacterial Type Strains, Phase II (KMG-II): From Individual Species to Whole Genera.</title>
        <authorList>
            <person name="Goeker M."/>
        </authorList>
    </citation>
    <scope>NUCLEOTIDE SEQUENCE [LARGE SCALE GENOMIC DNA]</scope>
    <source>
        <strain evidence="2 3">DSM 27393</strain>
    </source>
</reference>
<dbReference type="AlphaFoldDB" id="A0A2M9CKU9"/>
<dbReference type="Pfam" id="PF07615">
    <property type="entry name" value="Ykof"/>
    <property type="match status" value="2"/>
</dbReference>
<comment type="caution">
    <text evidence="2">The sequence shown here is derived from an EMBL/GenBank/DDBJ whole genome shotgun (WGS) entry which is preliminary data.</text>
</comment>
<evidence type="ECO:0000259" key="1">
    <source>
        <dbReference type="Pfam" id="PF07615"/>
    </source>
</evidence>
<accession>A0A2M9CKU9</accession>
<dbReference type="Gene3D" id="3.30.70.930">
    <property type="match status" value="2"/>
</dbReference>
<evidence type="ECO:0000313" key="3">
    <source>
        <dbReference type="Proteomes" id="UP000228758"/>
    </source>
</evidence>
<dbReference type="InterPro" id="IPR011522">
    <property type="entry name" value="Thiamin/HMP-bd_put_YkoF"/>
</dbReference>
<proteinExistence type="predicted"/>
<dbReference type="SUPFAM" id="SSF89957">
    <property type="entry name" value="MTH1187/YkoF-like"/>
    <property type="match status" value="1"/>
</dbReference>
<keyword evidence="3" id="KW-1185">Reference proteome</keyword>
<protein>
    <submittedName>
        <fullName evidence="2">YKOF-related protein</fullName>
    </submittedName>
</protein>
<evidence type="ECO:0000313" key="2">
    <source>
        <dbReference type="EMBL" id="PJJ72526.1"/>
    </source>
</evidence>
<organism evidence="2 3">
    <name type="scientific">Diaminobutyricimonas aerilata</name>
    <dbReference type="NCBI Taxonomy" id="1162967"/>
    <lineage>
        <taxon>Bacteria</taxon>
        <taxon>Bacillati</taxon>
        <taxon>Actinomycetota</taxon>
        <taxon>Actinomycetes</taxon>
        <taxon>Micrococcales</taxon>
        <taxon>Microbacteriaceae</taxon>
        <taxon>Diaminobutyricimonas</taxon>
    </lineage>
</organism>
<dbReference type="InterPro" id="IPR029756">
    <property type="entry name" value="MTH1187/YkoF-like"/>
</dbReference>
<feature type="domain" description="Thiamin/hydroxymethyl pyrimidine-binding YkoF putative" evidence="1">
    <location>
        <begin position="19"/>
        <end position="97"/>
    </location>
</feature>
<feature type="domain" description="Thiamin/hydroxymethyl pyrimidine-binding YkoF putative" evidence="1">
    <location>
        <begin position="121"/>
        <end position="201"/>
    </location>
</feature>